<accession>A0A2G8SHA7</accession>
<dbReference type="STRING" id="1077348.A0A2G8SHA7"/>
<name>A0A2G8SHA7_9APHY</name>
<comment type="caution">
    <text evidence="1">The sequence shown here is derived from an EMBL/GenBank/DDBJ whole genome shotgun (WGS) entry which is preliminary data.</text>
</comment>
<proteinExistence type="predicted"/>
<protein>
    <submittedName>
        <fullName evidence="1">Uncharacterized protein</fullName>
    </submittedName>
</protein>
<evidence type="ECO:0000313" key="2">
    <source>
        <dbReference type="Proteomes" id="UP000230002"/>
    </source>
</evidence>
<evidence type="ECO:0000313" key="1">
    <source>
        <dbReference type="EMBL" id="PIL33146.1"/>
    </source>
</evidence>
<organism evidence="1 2">
    <name type="scientific">Ganoderma sinense ZZ0214-1</name>
    <dbReference type="NCBI Taxonomy" id="1077348"/>
    <lineage>
        <taxon>Eukaryota</taxon>
        <taxon>Fungi</taxon>
        <taxon>Dikarya</taxon>
        <taxon>Basidiomycota</taxon>
        <taxon>Agaricomycotina</taxon>
        <taxon>Agaricomycetes</taxon>
        <taxon>Polyporales</taxon>
        <taxon>Polyporaceae</taxon>
        <taxon>Ganoderma</taxon>
    </lineage>
</organism>
<dbReference type="EMBL" id="AYKW01000008">
    <property type="protein sequence ID" value="PIL33146.1"/>
    <property type="molecule type" value="Genomic_DNA"/>
</dbReference>
<dbReference type="Proteomes" id="UP000230002">
    <property type="component" value="Unassembled WGS sequence"/>
</dbReference>
<sequence>METAELHLLLIETVTNERECVLQFDGERLALRSWLWPQERSGALIAPENLREYRSSHNFLGPGCFCPALSSMTTPGFVEAAILQRGNSGFVAMCSTDSCGYLVFLSRVFERANMPTATYRKRDVESIEPPRVYHLSEDQDNVFGKANVEDRKPSVGKYCEAPCPSFLQLAECCHAQLGTANY</sequence>
<dbReference type="AlphaFoldDB" id="A0A2G8SHA7"/>
<gene>
    <name evidence="1" type="ORF">GSI_04596</name>
</gene>
<keyword evidence="2" id="KW-1185">Reference proteome</keyword>
<dbReference type="OrthoDB" id="2611509at2759"/>
<reference evidence="1 2" key="1">
    <citation type="journal article" date="2015" name="Sci. Rep.">
        <title>Chromosome-level genome map provides insights into diverse defense mechanisms in the medicinal fungus Ganoderma sinense.</title>
        <authorList>
            <person name="Zhu Y."/>
            <person name="Xu J."/>
            <person name="Sun C."/>
            <person name="Zhou S."/>
            <person name="Xu H."/>
            <person name="Nelson D.R."/>
            <person name="Qian J."/>
            <person name="Song J."/>
            <person name="Luo H."/>
            <person name="Xiang L."/>
            <person name="Li Y."/>
            <person name="Xu Z."/>
            <person name="Ji A."/>
            <person name="Wang L."/>
            <person name="Lu S."/>
            <person name="Hayward A."/>
            <person name="Sun W."/>
            <person name="Li X."/>
            <person name="Schwartz D.C."/>
            <person name="Wang Y."/>
            <person name="Chen S."/>
        </authorList>
    </citation>
    <scope>NUCLEOTIDE SEQUENCE [LARGE SCALE GENOMIC DNA]</scope>
    <source>
        <strain evidence="1 2">ZZ0214-1</strain>
    </source>
</reference>